<proteinExistence type="predicted"/>
<protein>
    <submittedName>
        <fullName evidence="1">CRISPR-associated protein Csb1</fullName>
    </submittedName>
</protein>
<evidence type="ECO:0000313" key="2">
    <source>
        <dbReference type="Proteomes" id="UP001205311"/>
    </source>
</evidence>
<gene>
    <name evidence="1" type="ORF">LX15_005368</name>
</gene>
<organism evidence="1 2">
    <name type="scientific">Streptoalloteichus tenebrarius (strain ATCC 17920 / DSM 40477 / JCM 4838 / CBS 697.72 / NBRC 16177 / NCIMB 11028 / NRRL B-12390 / A12253. 1 / ISP 5477)</name>
    <name type="common">Streptomyces tenebrarius</name>
    <dbReference type="NCBI Taxonomy" id="1933"/>
    <lineage>
        <taxon>Bacteria</taxon>
        <taxon>Bacillati</taxon>
        <taxon>Actinomycetota</taxon>
        <taxon>Actinomycetes</taxon>
        <taxon>Pseudonocardiales</taxon>
        <taxon>Pseudonocardiaceae</taxon>
        <taxon>Streptoalloteichus</taxon>
    </lineage>
</organism>
<dbReference type="InterPro" id="IPR013403">
    <property type="entry name" value="CRISPR-assoc_prot_Csb1/Cas7u"/>
</dbReference>
<comment type="caution">
    <text evidence="1">The sequence shown here is derived from an EMBL/GenBank/DDBJ whole genome shotgun (WGS) entry which is preliminary data.</text>
</comment>
<dbReference type="RefSeq" id="WP_308213528.1">
    <property type="nucleotide sequence ID" value="NZ_JAMTCP010000046.1"/>
</dbReference>
<keyword evidence="2" id="KW-1185">Reference proteome</keyword>
<evidence type="ECO:0000313" key="1">
    <source>
        <dbReference type="EMBL" id="MCP2261642.1"/>
    </source>
</evidence>
<dbReference type="Proteomes" id="UP001205311">
    <property type="component" value="Unassembled WGS sequence"/>
</dbReference>
<dbReference type="Pfam" id="PF09617">
    <property type="entry name" value="Cas_GSU0053"/>
    <property type="match status" value="1"/>
</dbReference>
<sequence>MADVYGRLERAVSLSGEDAAVVITARLEPIGGVGTRVFPPTYPLDAVNDDATKPRRPYVVEPRRMEDGVVETVLLDSVQSESNRVEEALERAVAEGRLRLPHLLVEHELSTGRRVRISSFTAPHRYADAYFRDSLLDGQAFDKTAVGKSLRAATAEDCRALYEREPLSVVLGAWDSHRKGRVAKFPRLYRSEVVGVNPVFGRRAAGRMDPHNMVGAVANGAAATDGSAGWEHVAPNGKSAKGEKLSEIGHGNITPVAAHGGVTVESAVRMASLSMAGLARLRFGDAPLEAATAARVALAALALVGDRLAFGGSGLWLRSGCELVVVDEEVAWQRRGGQREPFELGVDEALRVFEQARARAAEHGLVMSDEVLRLRPGKGLAKAWEHAYLSAAVEEDRR</sequence>
<name>A0ABT1I1G9_STRSD</name>
<dbReference type="EMBL" id="JAMTCP010000046">
    <property type="protein sequence ID" value="MCP2261642.1"/>
    <property type="molecule type" value="Genomic_DNA"/>
</dbReference>
<reference evidence="1 2" key="1">
    <citation type="submission" date="2022-06" db="EMBL/GenBank/DDBJ databases">
        <title>Genomic Encyclopedia of Archaeal and Bacterial Type Strains, Phase II (KMG-II): from individual species to whole genera.</title>
        <authorList>
            <person name="Goeker M."/>
        </authorList>
    </citation>
    <scope>NUCLEOTIDE SEQUENCE [LARGE SCALE GENOMIC DNA]</scope>
    <source>
        <strain evidence="1 2">DSM 40477</strain>
    </source>
</reference>
<dbReference type="NCBIfam" id="TIGR02570">
    <property type="entry name" value="cas7_GSU0053"/>
    <property type="match status" value="1"/>
</dbReference>
<accession>A0ABT1I1G9</accession>